<dbReference type="Proteomes" id="UP000029082">
    <property type="component" value="Unassembled WGS sequence"/>
</dbReference>
<keyword evidence="2" id="KW-1185">Reference proteome</keyword>
<reference evidence="1 2" key="1">
    <citation type="submission" date="2014-03" db="EMBL/GenBank/DDBJ databases">
        <title>Genomics of Bifidobacteria.</title>
        <authorList>
            <person name="Ventura M."/>
            <person name="Milani C."/>
            <person name="Lugli G.A."/>
        </authorList>
    </citation>
    <scope>NUCLEOTIDE SEQUENCE [LARGE SCALE GENOMIC DNA]</scope>
    <source>
        <strain evidence="1 2">DSM 21395</strain>
    </source>
</reference>
<organism evidence="1 2">
    <name type="scientific">Bifidobacterium mongoliense DSM 21395</name>
    <dbReference type="NCBI Taxonomy" id="1437603"/>
    <lineage>
        <taxon>Bacteria</taxon>
        <taxon>Bacillati</taxon>
        <taxon>Actinomycetota</taxon>
        <taxon>Actinomycetes</taxon>
        <taxon>Bifidobacteriales</taxon>
        <taxon>Bifidobacteriaceae</taxon>
        <taxon>Bifidobacterium</taxon>
    </lineage>
</organism>
<gene>
    <name evidence="1" type="ORF">BMON_1159</name>
</gene>
<name>A0A087BZW2_9BIFI</name>
<accession>A0A087BZW2</accession>
<dbReference type="AlphaFoldDB" id="A0A087BZW2"/>
<dbReference type="OrthoDB" id="5126464at2"/>
<evidence type="ECO:0000313" key="2">
    <source>
        <dbReference type="Proteomes" id="UP000029082"/>
    </source>
</evidence>
<proteinExistence type="predicted"/>
<comment type="caution">
    <text evidence="1">The sequence shown here is derived from an EMBL/GenBank/DDBJ whole genome shotgun (WGS) entry which is preliminary data.</text>
</comment>
<protein>
    <submittedName>
        <fullName evidence="1">Uncharacterized protein</fullName>
    </submittedName>
</protein>
<evidence type="ECO:0000313" key="1">
    <source>
        <dbReference type="EMBL" id="KFI76562.1"/>
    </source>
</evidence>
<dbReference type="STRING" id="1437603.GCA_000771525_00332"/>
<dbReference type="EMBL" id="JGZE01000013">
    <property type="protein sequence ID" value="KFI76562.1"/>
    <property type="molecule type" value="Genomic_DNA"/>
</dbReference>
<sequence>MAQEYEPTDQQVIDDYMPDEEDIGFDARTMSIGEWKRLKIAAFDRWLAAHDTEVRDKALTLTDDELAIAEGAYESSIMKYEGDGVGAMSIALKAVAEDRGKQ</sequence>
<dbReference type="RefSeq" id="WP_033513201.1">
    <property type="nucleotide sequence ID" value="NZ_JDUO01000011.1"/>
</dbReference>
<dbReference type="GeneID" id="93094883"/>